<evidence type="ECO:0000313" key="2">
    <source>
        <dbReference type="Proteomes" id="UP000255382"/>
    </source>
</evidence>
<dbReference type="EMBL" id="UGLZ01000005">
    <property type="protein sequence ID" value="STV26826.1"/>
    <property type="molecule type" value="Genomic_DNA"/>
</dbReference>
<dbReference type="AlphaFoldDB" id="A0A378B0W8"/>
<sequence length="167" mass="18487">MAYPPETRDRLRRAYVFDGLSLEVAAVQCGVSYGTAQRWKNDSKAAGDDWETLRGARMLAGGGLEELTLAMFTGLVVQFKTTMDKLAYDDVDIKPEDRVKLLASLSDAFNKAVASSKRAMPEVSRLAIALEVIQLLAAYIKDNHPQQLQPFGDLLEGFGKEIERIYG</sequence>
<name>A0A378B0W8_KLEPO</name>
<accession>A0A378B0W8</accession>
<evidence type="ECO:0000313" key="1">
    <source>
        <dbReference type="EMBL" id="STV26826.1"/>
    </source>
</evidence>
<dbReference type="Proteomes" id="UP000255382">
    <property type="component" value="Unassembled WGS sequence"/>
</dbReference>
<organism evidence="1 2">
    <name type="scientific">Klebsiella pneumoniae subsp. ozaenae</name>
    <dbReference type="NCBI Taxonomy" id="574"/>
    <lineage>
        <taxon>Bacteria</taxon>
        <taxon>Pseudomonadati</taxon>
        <taxon>Pseudomonadota</taxon>
        <taxon>Gammaproteobacteria</taxon>
        <taxon>Enterobacterales</taxon>
        <taxon>Enterobacteriaceae</taxon>
        <taxon>Klebsiella/Raoultella group</taxon>
        <taxon>Klebsiella</taxon>
        <taxon>Klebsiella pneumoniae complex</taxon>
    </lineage>
</organism>
<dbReference type="Pfam" id="PF08822">
    <property type="entry name" value="DUF1804"/>
    <property type="match status" value="1"/>
</dbReference>
<protein>
    <submittedName>
        <fullName evidence="1">Protein of uncharacterized function (DUF1804)</fullName>
    </submittedName>
</protein>
<gene>
    <name evidence="1" type="ORF">NCTC5050_03904</name>
</gene>
<keyword evidence="2" id="KW-1185">Reference proteome</keyword>
<reference evidence="1 2" key="1">
    <citation type="submission" date="2018-06" db="EMBL/GenBank/DDBJ databases">
        <authorList>
            <consortium name="Pathogen Informatics"/>
            <person name="Doyle S."/>
        </authorList>
    </citation>
    <scope>NUCLEOTIDE SEQUENCE [LARGE SCALE GENOMIC DNA]</scope>
    <source>
        <strain evidence="1 2">NCTC5050</strain>
    </source>
</reference>
<proteinExistence type="predicted"/>
<dbReference type="InterPro" id="IPR014926">
    <property type="entry name" value="Phage_D3112_Orf24"/>
</dbReference>